<keyword evidence="3" id="KW-1185">Reference proteome</keyword>
<evidence type="ECO:0000256" key="1">
    <source>
        <dbReference type="SAM" id="Phobius"/>
    </source>
</evidence>
<gene>
    <name evidence="2" type="ORF">V3328_09990</name>
</gene>
<protein>
    <submittedName>
        <fullName evidence="2">Exopolysaccharide biosynthesis protein</fullName>
    </submittedName>
</protein>
<proteinExistence type="predicted"/>
<sequence length="221" mass="23456">MTATDAVLPRLRRRARPRPGPRLSRVLRQITRTAGDGRVSLEDLLVAFGDRAFGALLLLFALPNIVPLPLIGVSTVLGIPMAFVAAQMAAGSRTLWLPGWIGRRSVAAGEFRAVMGPLIPTVARAERLLSPRWLWLTSPGAMRAVGVVCLVLSVILLLPIPFANLLPATAIVVLALGLLQKDGLAVLTGLLIAAIAATVAAGVVYAIVKTAIFLLFRIVLR</sequence>
<dbReference type="RefSeq" id="WP_340329491.1">
    <property type="nucleotide sequence ID" value="NZ_JAZHOF010000003.1"/>
</dbReference>
<evidence type="ECO:0000313" key="2">
    <source>
        <dbReference type="EMBL" id="MEJ8571804.1"/>
    </source>
</evidence>
<dbReference type="EMBL" id="JAZHOF010000003">
    <property type="protein sequence ID" value="MEJ8571804.1"/>
    <property type="molecule type" value="Genomic_DNA"/>
</dbReference>
<feature type="transmembrane region" description="Helical" evidence="1">
    <location>
        <begin position="68"/>
        <end position="86"/>
    </location>
</feature>
<feature type="transmembrane region" description="Helical" evidence="1">
    <location>
        <begin position="191"/>
        <end position="216"/>
    </location>
</feature>
<organism evidence="2 3">
    <name type="scientific">Microbaculum marinum</name>
    <dbReference type="NCBI Taxonomy" id="1764581"/>
    <lineage>
        <taxon>Bacteria</taxon>
        <taxon>Pseudomonadati</taxon>
        <taxon>Pseudomonadota</taxon>
        <taxon>Alphaproteobacteria</taxon>
        <taxon>Hyphomicrobiales</taxon>
        <taxon>Tepidamorphaceae</taxon>
        <taxon>Microbaculum</taxon>
    </lineage>
</organism>
<reference evidence="2 3" key="1">
    <citation type="submission" date="2024-02" db="EMBL/GenBank/DDBJ databases">
        <title>Genome analysis and characterization of Microbaculum marinisediminis sp. nov., isolated from marine sediment.</title>
        <authorList>
            <person name="Du Z.-J."/>
            <person name="Ye Y.-Q."/>
            <person name="Zhang Z.-R."/>
            <person name="Yuan S.-M."/>
            <person name="Zhang X.-Y."/>
        </authorList>
    </citation>
    <scope>NUCLEOTIDE SEQUENCE [LARGE SCALE GENOMIC DNA]</scope>
    <source>
        <strain evidence="2 3">SDUM1044001</strain>
    </source>
</reference>
<comment type="caution">
    <text evidence="2">The sequence shown here is derived from an EMBL/GenBank/DDBJ whole genome shotgun (WGS) entry which is preliminary data.</text>
</comment>
<accession>A0AAW9RS93</accession>
<keyword evidence="1" id="KW-1133">Transmembrane helix</keyword>
<keyword evidence="1" id="KW-0472">Membrane</keyword>
<dbReference type="PANTHER" id="PTHR41795:SF1">
    <property type="entry name" value="EXOPOLYSACCHARIDE SYNTHESIS PROTEIN"/>
    <property type="match status" value="1"/>
</dbReference>
<dbReference type="PIRSF" id="PIRSF033239">
    <property type="entry name" value="ExoD"/>
    <property type="match status" value="1"/>
</dbReference>
<feature type="transmembrane region" description="Helical" evidence="1">
    <location>
        <begin position="133"/>
        <end position="156"/>
    </location>
</feature>
<dbReference type="Proteomes" id="UP001378188">
    <property type="component" value="Unassembled WGS sequence"/>
</dbReference>
<keyword evidence="1" id="KW-0812">Transmembrane</keyword>
<dbReference type="Pfam" id="PF06055">
    <property type="entry name" value="ExoD"/>
    <property type="match status" value="1"/>
</dbReference>
<name>A0AAW9RS93_9HYPH</name>
<evidence type="ECO:0000313" key="3">
    <source>
        <dbReference type="Proteomes" id="UP001378188"/>
    </source>
</evidence>
<dbReference type="AlphaFoldDB" id="A0AAW9RS93"/>
<dbReference type="InterPro" id="IPR010331">
    <property type="entry name" value="ExoD"/>
</dbReference>
<dbReference type="PANTHER" id="PTHR41795">
    <property type="entry name" value="EXOPOLYSACCHARIDE SYNTHESIS PROTEIN"/>
    <property type="match status" value="1"/>
</dbReference>